<keyword evidence="1" id="KW-1133">Transmembrane helix</keyword>
<feature type="transmembrane region" description="Helical" evidence="1">
    <location>
        <begin position="15"/>
        <end position="39"/>
    </location>
</feature>
<evidence type="ECO:0000313" key="2">
    <source>
        <dbReference type="EMBL" id="GAG55905.1"/>
    </source>
</evidence>
<comment type="caution">
    <text evidence="2">The sequence shown here is derived from an EMBL/GenBank/DDBJ whole genome shotgun (WGS) entry which is preliminary data.</text>
</comment>
<feature type="transmembrane region" description="Helical" evidence="1">
    <location>
        <begin position="92"/>
        <end position="113"/>
    </location>
</feature>
<proteinExistence type="predicted"/>
<protein>
    <submittedName>
        <fullName evidence="2">Uncharacterized protein</fullName>
    </submittedName>
</protein>
<feature type="transmembrane region" description="Helical" evidence="1">
    <location>
        <begin position="59"/>
        <end position="80"/>
    </location>
</feature>
<feature type="non-terminal residue" evidence="2">
    <location>
        <position position="123"/>
    </location>
</feature>
<keyword evidence="1" id="KW-0472">Membrane</keyword>
<dbReference type="EMBL" id="BART01002059">
    <property type="protein sequence ID" value="GAG55905.1"/>
    <property type="molecule type" value="Genomic_DNA"/>
</dbReference>
<name>X0YIW3_9ZZZZ</name>
<evidence type="ECO:0000256" key="1">
    <source>
        <dbReference type="SAM" id="Phobius"/>
    </source>
</evidence>
<organism evidence="2">
    <name type="scientific">marine sediment metagenome</name>
    <dbReference type="NCBI Taxonomy" id="412755"/>
    <lineage>
        <taxon>unclassified sequences</taxon>
        <taxon>metagenomes</taxon>
        <taxon>ecological metagenomes</taxon>
    </lineage>
</organism>
<gene>
    <name evidence="2" type="ORF">S01H4_06605</name>
</gene>
<keyword evidence="1" id="KW-0812">Transmembrane</keyword>
<accession>X0YIW3</accession>
<dbReference type="AlphaFoldDB" id="X0YIW3"/>
<sequence length="123" mass="14244">MNTGFYKLSRNKQKAIYGIGLAINDILFLGASYYAAYFIRFYTNLFAPSLVSYTIDERYVFYSLIYIGFSLIVFLLFGLYSFDKIYTGPKKYLKIVVSVVVSVFLTIGFGKLFEGYPFSRIWI</sequence>
<reference evidence="2" key="1">
    <citation type="journal article" date="2014" name="Front. Microbiol.">
        <title>High frequency of phylogenetically diverse reductive dehalogenase-homologous genes in deep subseafloor sedimentary metagenomes.</title>
        <authorList>
            <person name="Kawai M."/>
            <person name="Futagami T."/>
            <person name="Toyoda A."/>
            <person name="Takaki Y."/>
            <person name="Nishi S."/>
            <person name="Hori S."/>
            <person name="Arai W."/>
            <person name="Tsubouchi T."/>
            <person name="Morono Y."/>
            <person name="Uchiyama I."/>
            <person name="Ito T."/>
            <person name="Fujiyama A."/>
            <person name="Inagaki F."/>
            <person name="Takami H."/>
        </authorList>
    </citation>
    <scope>NUCLEOTIDE SEQUENCE</scope>
    <source>
        <strain evidence="2">Expedition CK06-06</strain>
    </source>
</reference>